<dbReference type="InterPro" id="IPR036269">
    <property type="entry name" value="Rho_N_sf"/>
</dbReference>
<dbReference type="GO" id="GO:0004386">
    <property type="term" value="F:helicase activity"/>
    <property type="evidence" value="ECO:0007669"/>
    <property type="project" value="UniProtKB-UniRule"/>
</dbReference>
<dbReference type="SUPFAM" id="SSF52540">
    <property type="entry name" value="P-loop containing nucleoside triphosphate hydrolases"/>
    <property type="match status" value="1"/>
</dbReference>
<evidence type="ECO:0000256" key="2">
    <source>
        <dbReference type="ARBA" id="ARBA00022741"/>
    </source>
</evidence>
<dbReference type="NCBIfam" id="NF006886">
    <property type="entry name" value="PRK09376.1"/>
    <property type="match status" value="1"/>
</dbReference>
<feature type="site" description="RNA-binding 2" evidence="9">
    <location>
        <position position="326"/>
    </location>
</feature>
<feature type="region of interest" description="RNA-binding 1" evidence="9">
    <location>
        <begin position="61"/>
        <end position="66"/>
    </location>
</feature>
<evidence type="ECO:0000256" key="5">
    <source>
        <dbReference type="ARBA" id="ARBA00022840"/>
    </source>
</evidence>
<dbReference type="GO" id="GO:0008186">
    <property type="term" value="F:ATP-dependent activity, acting on RNA"/>
    <property type="evidence" value="ECO:0007669"/>
    <property type="project" value="UniProtKB-UniRule"/>
</dbReference>
<dbReference type="InterPro" id="IPR011112">
    <property type="entry name" value="Rho-like_N"/>
</dbReference>
<dbReference type="InterPro" id="IPR003593">
    <property type="entry name" value="AAA+_ATPase"/>
</dbReference>
<keyword evidence="8 9" id="KW-0804">Transcription</keyword>
<dbReference type="STRING" id="1045558.SAMN05216175_11822"/>
<dbReference type="GO" id="GO:0016787">
    <property type="term" value="F:hydrolase activity"/>
    <property type="evidence" value="ECO:0007669"/>
    <property type="project" value="UniProtKB-KW"/>
</dbReference>
<dbReference type="InterPro" id="IPR004665">
    <property type="entry name" value="Term_rho"/>
</dbReference>
<feature type="binding site" evidence="9">
    <location>
        <begin position="169"/>
        <end position="174"/>
    </location>
    <ligand>
        <name>ATP</name>
        <dbReference type="ChEBI" id="CHEBI:30616"/>
    </ligand>
</feature>
<evidence type="ECO:0000256" key="6">
    <source>
        <dbReference type="ARBA" id="ARBA00022884"/>
    </source>
</evidence>
<dbReference type="Gene3D" id="3.40.50.300">
    <property type="entry name" value="P-loop containing nucleotide triphosphate hydrolases"/>
    <property type="match status" value="1"/>
</dbReference>
<evidence type="ECO:0000256" key="3">
    <source>
        <dbReference type="ARBA" id="ARBA00022801"/>
    </source>
</evidence>
<protein>
    <recommendedName>
        <fullName evidence="9 10">Transcription termination factor Rho</fullName>
        <ecNumber evidence="9 10">3.6.4.-</ecNumber>
    </recommendedName>
    <alternativeName>
        <fullName evidence="9">ATP-dependent helicase Rho</fullName>
    </alternativeName>
</protein>
<evidence type="ECO:0000256" key="9">
    <source>
        <dbReference type="HAMAP-Rule" id="MF_01884"/>
    </source>
</evidence>
<comment type="function">
    <text evidence="9">Facilitates transcription termination by a mechanism that involves Rho binding to the nascent RNA, activation of Rho's RNA-dependent ATPase activity, and release of the mRNA from the DNA template.</text>
</comment>
<keyword evidence="6 9" id="KW-0694">RNA-binding</keyword>
<dbReference type="SMART" id="SM00382">
    <property type="entry name" value="AAA"/>
    <property type="match status" value="1"/>
</dbReference>
<organism evidence="13 14">
    <name type="scientific">Neptunomonas qingdaonensis</name>
    <dbReference type="NCBI Taxonomy" id="1045558"/>
    <lineage>
        <taxon>Bacteria</taxon>
        <taxon>Pseudomonadati</taxon>
        <taxon>Pseudomonadota</taxon>
        <taxon>Gammaproteobacteria</taxon>
        <taxon>Oceanospirillales</taxon>
        <taxon>Oceanospirillaceae</taxon>
        <taxon>Neptunomonas</taxon>
    </lineage>
</organism>
<dbReference type="HAMAP" id="MF_01884">
    <property type="entry name" value="Rho"/>
    <property type="match status" value="1"/>
</dbReference>
<dbReference type="Gene3D" id="2.40.50.140">
    <property type="entry name" value="Nucleic acid-binding proteins"/>
    <property type="match status" value="1"/>
</dbReference>
<keyword evidence="3 9" id="KW-0378">Hydrolase</keyword>
<dbReference type="PANTHER" id="PTHR46425:SF1">
    <property type="entry name" value="TRANSCRIPTION TERMINATION FACTOR RHO"/>
    <property type="match status" value="1"/>
</dbReference>
<dbReference type="PANTHER" id="PTHR46425">
    <property type="entry name" value="TRANSCRIPTION TERMINATION FACTOR RHO"/>
    <property type="match status" value="1"/>
</dbReference>
<dbReference type="OrthoDB" id="9805197at2"/>
<dbReference type="Proteomes" id="UP000198623">
    <property type="component" value="Unassembled WGS sequence"/>
</dbReference>
<feature type="region of interest" description="RNA-binding 1" evidence="9">
    <location>
        <begin position="78"/>
        <end position="80"/>
    </location>
</feature>
<evidence type="ECO:0000313" key="14">
    <source>
        <dbReference type="Proteomes" id="UP000198623"/>
    </source>
</evidence>
<accession>A0A1I2VN88</accession>
<keyword evidence="14" id="KW-1185">Reference proteome</keyword>
<keyword evidence="2 9" id="KW-0547">Nucleotide-binding</keyword>
<comment type="similarity">
    <text evidence="9 11">Belongs to the Rho family.</text>
</comment>
<feature type="region of interest" description="RNA-binding 1" evidence="9">
    <location>
        <begin position="108"/>
        <end position="110"/>
    </location>
</feature>
<feature type="binding site" evidence="9">
    <location>
        <begin position="181"/>
        <end position="186"/>
    </location>
    <ligand>
        <name>ATP</name>
        <dbReference type="ChEBI" id="CHEBI:30616"/>
    </ligand>
</feature>
<dbReference type="GO" id="GO:0003723">
    <property type="term" value="F:RNA binding"/>
    <property type="evidence" value="ECO:0007669"/>
    <property type="project" value="UniProtKB-UniRule"/>
</dbReference>
<dbReference type="Pfam" id="PF00006">
    <property type="entry name" value="ATP-synt_ab"/>
    <property type="match status" value="1"/>
</dbReference>
<dbReference type="InterPro" id="IPR041703">
    <property type="entry name" value="Rho_factor_ATP-bd"/>
</dbReference>
<dbReference type="SMART" id="SM00959">
    <property type="entry name" value="Rho_N"/>
    <property type="match status" value="1"/>
</dbReference>
<sequence length="419" mass="47191">MNLTELKTKSVPDLLDIAKEMGLDNLARSRKQDVIFAILKKHSKSGEDIHGDGVLEILQDGFGFLRSADCSYLAGPDDIYVSPSQIRRFNLRTGDTISGKIRPPKDSERYFALLKVNEINFDRPENAKNKILFENLTPLFAQKRLRMELGNGSTEDITARILDLVSPMGKGQRALVVSPPKAGKTLMLQNIANSITRNNPECHLIVLLIDERPEEVTEMQRTVRGEVVASTFDEPPARHVQVAEMVIEKAKRLTEHKKDVVILLDSITRLARAYNTVIPSSGKVLTGGVDAHALERPKRFFGAARNIEEGGSLTIIATALVDTGSKMDEVIFEEFKGTGNSEVHLDRKTAEKRIYPAINIRRSGTRREDLLTTEDELQRMWILRKLLDSMDDSAATEFVIDKLKDFKTNDEFFQSMRRK</sequence>
<dbReference type="InterPro" id="IPR012340">
    <property type="entry name" value="NA-bd_OB-fold"/>
</dbReference>
<dbReference type="EC" id="3.6.4.-" evidence="9 10"/>
<keyword evidence="4 9" id="KW-0347">Helicase</keyword>
<dbReference type="FunFam" id="2.40.50.140:FF:000010">
    <property type="entry name" value="Transcription termination factor Rho"/>
    <property type="match status" value="1"/>
</dbReference>
<dbReference type="NCBIfam" id="TIGR00767">
    <property type="entry name" value="rho"/>
    <property type="match status" value="1"/>
</dbReference>
<keyword evidence="5 9" id="KW-0067">ATP-binding</keyword>
<dbReference type="PROSITE" id="PS51856">
    <property type="entry name" value="RHO_RNA_BD"/>
    <property type="match status" value="1"/>
</dbReference>
<dbReference type="InterPro" id="IPR011129">
    <property type="entry name" value="CSD"/>
</dbReference>
<dbReference type="Gene3D" id="1.10.720.10">
    <property type="match status" value="1"/>
</dbReference>
<keyword evidence="1 9" id="KW-0806">Transcription termination</keyword>
<dbReference type="InterPro" id="IPR000194">
    <property type="entry name" value="ATPase_F1/V1/A1_a/bsu_nucl-bd"/>
</dbReference>
<comment type="subunit">
    <text evidence="9">Homohexamer. The homohexamer assembles into an open ring structure.</text>
</comment>
<dbReference type="FunFam" id="3.40.50.300:FF:000072">
    <property type="entry name" value="Transcription termination factor Rho"/>
    <property type="match status" value="1"/>
</dbReference>
<dbReference type="CDD" id="cd04459">
    <property type="entry name" value="Rho_CSD"/>
    <property type="match status" value="1"/>
</dbReference>
<evidence type="ECO:0000256" key="7">
    <source>
        <dbReference type="ARBA" id="ARBA00023015"/>
    </source>
</evidence>
<evidence type="ECO:0000256" key="11">
    <source>
        <dbReference type="PROSITE-ProRule" id="PRU01203"/>
    </source>
</evidence>
<dbReference type="CDD" id="cd01128">
    <property type="entry name" value="rho_factor_C"/>
    <property type="match status" value="1"/>
</dbReference>
<dbReference type="SUPFAM" id="SSF50249">
    <property type="entry name" value="Nucleic acid-binding proteins"/>
    <property type="match status" value="1"/>
</dbReference>
<gene>
    <name evidence="9" type="primary">rho</name>
    <name evidence="13" type="ORF">SAMN05216175_11822</name>
</gene>
<feature type="domain" description="Rho RNA-BD" evidence="12">
    <location>
        <begin position="48"/>
        <end position="123"/>
    </location>
</feature>
<evidence type="ECO:0000256" key="1">
    <source>
        <dbReference type="ARBA" id="ARBA00022472"/>
    </source>
</evidence>
<dbReference type="InterPro" id="IPR027417">
    <property type="entry name" value="P-loop_NTPase"/>
</dbReference>
<dbReference type="Pfam" id="PF07498">
    <property type="entry name" value="Rho_N"/>
    <property type="match status" value="1"/>
</dbReference>
<dbReference type="InterPro" id="IPR011113">
    <property type="entry name" value="Rho_RNA-bd"/>
</dbReference>
<dbReference type="GO" id="GO:0005524">
    <property type="term" value="F:ATP binding"/>
    <property type="evidence" value="ECO:0007669"/>
    <property type="project" value="UniProtKB-UniRule"/>
</dbReference>
<reference evidence="14" key="1">
    <citation type="submission" date="2016-10" db="EMBL/GenBank/DDBJ databases">
        <authorList>
            <person name="Varghese N."/>
            <person name="Submissions S."/>
        </authorList>
    </citation>
    <scope>NUCLEOTIDE SEQUENCE [LARGE SCALE GENOMIC DNA]</scope>
    <source>
        <strain evidence="14">CGMCC 1.10971</strain>
    </source>
</reference>
<dbReference type="AlphaFoldDB" id="A0A1I2VN88"/>
<dbReference type="EMBL" id="FOOU01000018">
    <property type="protein sequence ID" value="SFG90748.1"/>
    <property type="molecule type" value="Genomic_DNA"/>
</dbReference>
<dbReference type="GO" id="GO:0006353">
    <property type="term" value="P:DNA-templated transcription termination"/>
    <property type="evidence" value="ECO:0007669"/>
    <property type="project" value="UniProtKB-UniRule"/>
</dbReference>
<evidence type="ECO:0000256" key="4">
    <source>
        <dbReference type="ARBA" id="ARBA00022806"/>
    </source>
</evidence>
<dbReference type="GO" id="GO:0005829">
    <property type="term" value="C:cytosol"/>
    <property type="evidence" value="ECO:0007669"/>
    <property type="project" value="UniProtKB-ARBA"/>
</dbReference>
<keyword evidence="7 9" id="KW-0805">Transcription regulation</keyword>
<feature type="region of interest" description="RNA-binding 2" evidence="9">
    <location>
        <begin position="284"/>
        <end position="288"/>
    </location>
</feature>
<dbReference type="SUPFAM" id="SSF68912">
    <property type="entry name" value="Rho N-terminal domain-like"/>
    <property type="match status" value="1"/>
</dbReference>
<name>A0A1I2VN88_9GAMM</name>
<evidence type="ECO:0000256" key="8">
    <source>
        <dbReference type="ARBA" id="ARBA00023163"/>
    </source>
</evidence>
<proteinExistence type="inferred from homology"/>
<dbReference type="RefSeq" id="WP_090730401.1">
    <property type="nucleotide sequence ID" value="NZ_FOOU01000018.1"/>
</dbReference>
<evidence type="ECO:0000259" key="12">
    <source>
        <dbReference type="PROSITE" id="PS51856"/>
    </source>
</evidence>
<dbReference type="SMART" id="SM00357">
    <property type="entry name" value="CSP"/>
    <property type="match status" value="1"/>
</dbReference>
<evidence type="ECO:0000256" key="10">
    <source>
        <dbReference type="NCBIfam" id="TIGR00767"/>
    </source>
</evidence>
<dbReference type="Pfam" id="PF07497">
    <property type="entry name" value="Rho_RNA_bind"/>
    <property type="match status" value="1"/>
</dbReference>
<feature type="binding site" evidence="9">
    <location>
        <position position="212"/>
    </location>
    <ligand>
        <name>ATP</name>
        <dbReference type="ChEBI" id="CHEBI:30616"/>
    </ligand>
</feature>
<evidence type="ECO:0000313" key="13">
    <source>
        <dbReference type="EMBL" id="SFG90748.1"/>
    </source>
</evidence>